<evidence type="ECO:0000313" key="3">
    <source>
        <dbReference type="Proteomes" id="UP000232638"/>
    </source>
</evidence>
<feature type="compositionally biased region" description="Low complexity" evidence="1">
    <location>
        <begin position="47"/>
        <end position="61"/>
    </location>
</feature>
<dbReference type="AlphaFoldDB" id="A0A2K8UB60"/>
<dbReference type="EMBL" id="CP020370">
    <property type="protein sequence ID" value="AUB82812.1"/>
    <property type="molecule type" value="Genomic_DNA"/>
</dbReference>
<gene>
    <name evidence="2" type="ORF">THSYN_18955</name>
</gene>
<evidence type="ECO:0000256" key="1">
    <source>
        <dbReference type="SAM" id="MobiDB-lite"/>
    </source>
</evidence>
<dbReference type="Proteomes" id="UP000232638">
    <property type="component" value="Chromosome"/>
</dbReference>
<evidence type="ECO:0000313" key="2">
    <source>
        <dbReference type="EMBL" id="AUB82812.1"/>
    </source>
</evidence>
<dbReference type="KEGG" id="tsy:THSYN_18955"/>
<name>A0A2K8UB60_9GAMM</name>
<keyword evidence="3" id="KW-1185">Reference proteome</keyword>
<reference evidence="2 3" key="1">
    <citation type="submission" date="2017-03" db="EMBL/GenBank/DDBJ databases">
        <title>Complete genome sequence of Candidatus 'Thiodictyon syntrophicum' sp. nov. strain Cad16T, a photolithoautotroph purple sulfur bacterium isolated from an alpine meromictic lake.</title>
        <authorList>
            <person name="Luedin S.M."/>
            <person name="Pothier J.F."/>
            <person name="Danza F."/>
            <person name="Storelli N."/>
            <person name="Wittwer M."/>
            <person name="Tonolla M."/>
        </authorList>
    </citation>
    <scope>NUCLEOTIDE SEQUENCE [LARGE SCALE GENOMIC DNA]</scope>
    <source>
        <strain evidence="2 3">Cad16T</strain>
    </source>
</reference>
<organism evidence="2 3">
    <name type="scientific">Candidatus Thiodictyon syntrophicum</name>
    <dbReference type="NCBI Taxonomy" id="1166950"/>
    <lineage>
        <taxon>Bacteria</taxon>
        <taxon>Pseudomonadati</taxon>
        <taxon>Pseudomonadota</taxon>
        <taxon>Gammaproteobacteria</taxon>
        <taxon>Chromatiales</taxon>
        <taxon>Chromatiaceae</taxon>
        <taxon>Thiodictyon</taxon>
    </lineage>
</organism>
<accession>A0A2K8UB60</accession>
<protein>
    <submittedName>
        <fullName evidence="2">Uncharacterized protein</fullName>
    </submittedName>
</protein>
<proteinExistence type="predicted"/>
<sequence length="133" mass="13205">MVQMPTAGIEAVVLGGTGQEDGPEEPLQGVQAVGRRGPGDGLLQPSAGAGDRTGAGQDAAGRGQGRPVPDPTAPDSWTAMTDLLRSVTGAEHINPIAVPIRGRRTGRAAPARGRGSGLSPDPGGAGIMAVFPP</sequence>
<feature type="region of interest" description="Disordered" evidence="1">
    <location>
        <begin position="1"/>
        <end position="133"/>
    </location>
</feature>